<dbReference type="Gene3D" id="3.90.1580.10">
    <property type="entry name" value="paralog of FGE (formylglycine-generating enzyme)"/>
    <property type="match status" value="1"/>
</dbReference>
<protein>
    <submittedName>
        <fullName evidence="5">Sulfatase-modifying factor enzyme 1</fullName>
    </submittedName>
</protein>
<gene>
    <name evidence="3" type="ORF">BECKH772A_GA0070896_1005319</name>
    <name evidence="4" type="ORF">BECKH772B_GA0070898_1005419</name>
    <name evidence="5" type="ORF">BECKH772C_GA0070978_1005119</name>
</gene>
<dbReference type="Pfam" id="PF03781">
    <property type="entry name" value="FGE-sulfatase"/>
    <property type="match status" value="1"/>
</dbReference>
<name>A0A450V7D3_9GAMM</name>
<feature type="region of interest" description="Disordered" evidence="1">
    <location>
        <begin position="452"/>
        <end position="495"/>
    </location>
</feature>
<feature type="region of interest" description="Disordered" evidence="1">
    <location>
        <begin position="1"/>
        <end position="61"/>
    </location>
</feature>
<reference evidence="5" key="1">
    <citation type="submission" date="2019-02" db="EMBL/GenBank/DDBJ databases">
        <authorList>
            <person name="Gruber-Vodicka R. H."/>
            <person name="Seah K. B. B."/>
        </authorList>
    </citation>
    <scope>NUCLEOTIDE SEQUENCE</scope>
    <source>
        <strain evidence="5">BECK_SA2B12</strain>
        <strain evidence="3">BECK_SA2B15</strain>
        <strain evidence="4">BECK_SA2B20</strain>
    </source>
</reference>
<dbReference type="InterPro" id="IPR051043">
    <property type="entry name" value="Sulfatase_Mod_Factor_Kinase"/>
</dbReference>
<dbReference type="InterPro" id="IPR016187">
    <property type="entry name" value="CTDL_fold"/>
</dbReference>
<proteinExistence type="predicted"/>
<evidence type="ECO:0000313" key="5">
    <source>
        <dbReference type="EMBL" id="VFK00732.1"/>
    </source>
</evidence>
<evidence type="ECO:0000313" key="3">
    <source>
        <dbReference type="EMBL" id="VFJ93192.1"/>
    </source>
</evidence>
<dbReference type="AlphaFoldDB" id="A0A450V7D3"/>
<feature type="compositionally biased region" description="Basic and acidic residues" evidence="1">
    <location>
        <begin position="452"/>
        <end position="467"/>
    </location>
</feature>
<dbReference type="PANTHER" id="PTHR23150:SF35">
    <property type="entry name" value="BLL6746 PROTEIN"/>
    <property type="match status" value="1"/>
</dbReference>
<feature type="domain" description="Sulfatase-modifying factor enzyme-like" evidence="2">
    <location>
        <begin position="262"/>
        <end position="424"/>
    </location>
</feature>
<evidence type="ECO:0000313" key="4">
    <source>
        <dbReference type="EMBL" id="VFJ94068.1"/>
    </source>
</evidence>
<dbReference type="EMBL" id="CAADFI010000054">
    <property type="protein sequence ID" value="VFJ94068.1"/>
    <property type="molecule type" value="Genomic_DNA"/>
</dbReference>
<dbReference type="SUPFAM" id="SSF56436">
    <property type="entry name" value="C-type lectin-like"/>
    <property type="match status" value="1"/>
</dbReference>
<dbReference type="Gene3D" id="1.25.40.10">
    <property type="entry name" value="Tetratricopeptide repeat domain"/>
    <property type="match status" value="1"/>
</dbReference>
<dbReference type="EMBL" id="CAADFG010000053">
    <property type="protein sequence ID" value="VFJ93192.1"/>
    <property type="molecule type" value="Genomic_DNA"/>
</dbReference>
<sequence>MLDFFSAENTPPESKSVEQHQPQISADASPSNMADKVDDTKRKSVKPAIRENISTVSKGSQDRFTDLQREVEDALHRRDLTSADKRLTTYRRTLEKQHDESAAGVLYSLERWLGALRLVEQAEITKEQGDLEGAFELYRKAAEAGSDKVNVRPELTAIIGEQGEKTWKVLDEKDPESAATEIDIYRSMVKNRPDKQPELGRFEQRLGSIEWVRKAEVAEASGQHLRAYEIFAQAYEKDNAFQEAKTGMERQYLKSFKECDLCPEMVLLPPGPFFMGSPHTEPGRYQDEGPLHQVNITRPFAIARHETTFERWDACVAAGGCSHKPSDGGWGRGNKPVINVSWEDIREYLDWLSERAGHRYRLPSEARWEFAARAGTQTRYWWGDRPRPGKENCSNCGTGWEIPQPARVGSFEANPFGLKDISGNGLPTASGKIMKTPPPMDALGCKVIAPKEGSEAVHSVDRSERRGRQCAAGSTGRRGTSKPVSVLSERSLTRD</sequence>
<dbReference type="InterPro" id="IPR042095">
    <property type="entry name" value="SUMF_sf"/>
</dbReference>
<evidence type="ECO:0000256" key="1">
    <source>
        <dbReference type="SAM" id="MobiDB-lite"/>
    </source>
</evidence>
<evidence type="ECO:0000259" key="2">
    <source>
        <dbReference type="Pfam" id="PF03781"/>
    </source>
</evidence>
<feature type="compositionally biased region" description="Polar residues" evidence="1">
    <location>
        <begin position="7"/>
        <end position="32"/>
    </location>
</feature>
<dbReference type="GO" id="GO:0120147">
    <property type="term" value="F:formylglycine-generating oxidase activity"/>
    <property type="evidence" value="ECO:0007669"/>
    <property type="project" value="TreeGrafter"/>
</dbReference>
<accession>A0A450V7D3</accession>
<dbReference type="EMBL" id="CAADFJ010000051">
    <property type="protein sequence ID" value="VFK00732.1"/>
    <property type="molecule type" value="Genomic_DNA"/>
</dbReference>
<dbReference type="InterPro" id="IPR011990">
    <property type="entry name" value="TPR-like_helical_dom_sf"/>
</dbReference>
<organism evidence="5">
    <name type="scientific">Candidatus Kentrum eta</name>
    <dbReference type="NCBI Taxonomy" id="2126337"/>
    <lineage>
        <taxon>Bacteria</taxon>
        <taxon>Pseudomonadati</taxon>
        <taxon>Pseudomonadota</taxon>
        <taxon>Gammaproteobacteria</taxon>
        <taxon>Candidatus Kentrum</taxon>
    </lineage>
</organism>
<dbReference type="PANTHER" id="PTHR23150">
    <property type="entry name" value="SULFATASE MODIFYING FACTOR 1, 2"/>
    <property type="match status" value="1"/>
</dbReference>
<dbReference type="InterPro" id="IPR005532">
    <property type="entry name" value="SUMF_dom"/>
</dbReference>